<evidence type="ECO:0000313" key="2">
    <source>
        <dbReference type="EMBL" id="OBI82837.1"/>
    </source>
</evidence>
<dbReference type="EMBL" id="LZKQ01000159">
    <property type="protein sequence ID" value="OBI82837.1"/>
    <property type="molecule type" value="Genomic_DNA"/>
</dbReference>
<comment type="caution">
    <text evidence="2">The sequence shown here is derived from an EMBL/GenBank/DDBJ whole genome shotgun (WGS) entry which is preliminary data.</text>
</comment>
<gene>
    <name evidence="2" type="ORF">A9X01_21615</name>
</gene>
<accession>A0A1A3C914</accession>
<proteinExistence type="predicted"/>
<organism evidence="2 3">
    <name type="scientific">Mycobacterium asiaticum</name>
    <dbReference type="NCBI Taxonomy" id="1790"/>
    <lineage>
        <taxon>Bacteria</taxon>
        <taxon>Bacillati</taxon>
        <taxon>Actinomycetota</taxon>
        <taxon>Actinomycetes</taxon>
        <taxon>Mycobacteriales</taxon>
        <taxon>Mycobacteriaceae</taxon>
        <taxon>Mycobacterium</taxon>
    </lineage>
</organism>
<evidence type="ECO:0008006" key="4">
    <source>
        <dbReference type="Google" id="ProtNLM"/>
    </source>
</evidence>
<dbReference type="AlphaFoldDB" id="A0A1A3C914"/>
<sequence length="85" mass="8838">MNTRIRAGLELVVALVAAVAAALSWTATRSAIEVAPVADGQPPTSSVIYDPQQLVLTLLLATVAGIFVVVAVARLRRSRSAKPTS</sequence>
<name>A0A1A3C914_MYCAS</name>
<protein>
    <recommendedName>
        <fullName evidence="4">Transmembrane protein</fullName>
    </recommendedName>
</protein>
<evidence type="ECO:0000256" key="1">
    <source>
        <dbReference type="SAM" id="Phobius"/>
    </source>
</evidence>
<keyword evidence="1" id="KW-1133">Transmembrane helix</keyword>
<dbReference type="Proteomes" id="UP000093795">
    <property type="component" value="Unassembled WGS sequence"/>
</dbReference>
<keyword evidence="1" id="KW-0812">Transmembrane</keyword>
<dbReference type="STRING" id="1790.A5645_21075"/>
<reference evidence="2 3" key="1">
    <citation type="submission" date="2016-06" db="EMBL/GenBank/DDBJ databases">
        <authorList>
            <person name="Kjaerup R.B."/>
            <person name="Dalgaard T.S."/>
            <person name="Juul-Madsen H.R."/>
        </authorList>
    </citation>
    <scope>NUCLEOTIDE SEQUENCE [LARGE SCALE GENOMIC DNA]</scope>
    <source>
        <strain evidence="2 3">1081914.2</strain>
    </source>
</reference>
<feature type="transmembrane region" description="Helical" evidence="1">
    <location>
        <begin position="54"/>
        <end position="75"/>
    </location>
</feature>
<dbReference type="RefSeq" id="WP_065121372.1">
    <property type="nucleotide sequence ID" value="NZ_LZKQ01000159.1"/>
</dbReference>
<evidence type="ECO:0000313" key="3">
    <source>
        <dbReference type="Proteomes" id="UP000093795"/>
    </source>
</evidence>
<keyword evidence="1" id="KW-0472">Membrane</keyword>